<evidence type="ECO:0000313" key="8">
    <source>
        <dbReference type="Proteomes" id="UP000198588"/>
    </source>
</evidence>
<dbReference type="AlphaFoldDB" id="A0A1G5ZXH9"/>
<dbReference type="STRING" id="1165689.SAMN02927914_06556"/>
<dbReference type="GO" id="GO:0140359">
    <property type="term" value="F:ABC-type transporter activity"/>
    <property type="evidence" value="ECO:0007669"/>
    <property type="project" value="InterPro"/>
</dbReference>
<dbReference type="InterPro" id="IPR005074">
    <property type="entry name" value="Peptidase_C39"/>
</dbReference>
<dbReference type="GO" id="GO:0005886">
    <property type="term" value="C:plasma membrane"/>
    <property type="evidence" value="ECO:0007669"/>
    <property type="project" value="UniProtKB-SubCell"/>
</dbReference>
<evidence type="ECO:0000256" key="5">
    <source>
        <dbReference type="SAM" id="Phobius"/>
    </source>
</evidence>
<evidence type="ECO:0000256" key="4">
    <source>
        <dbReference type="ARBA" id="ARBA00023136"/>
    </source>
</evidence>
<dbReference type="GO" id="GO:0008233">
    <property type="term" value="F:peptidase activity"/>
    <property type="evidence" value="ECO:0007669"/>
    <property type="project" value="InterPro"/>
</dbReference>
<sequence>MPIRLEILDYVSLKEVRHLTYPAVWSVVTSRFASTVRGVAARTTDVTAGLALAVPGPSGQFELLSVYVLPMLRLAHWSADHFVVVEGRSGRGVRINDPALGRRIVGHEEFYENYSGVALEFKRGPDFKPGGYRQGMLRTLFRWTSGSRAALVVMAATTVMLALPSILLPALIKVFVDEVLVRRFDTWLFPIIVALLFAVALAATVTWLQQRVLMRLQLKLAVMIGARFLWHVLRLPLLFLTQSQHGDIVSRAHSANQLAILVSGPLPTAAAQFAMVIVYAGVMAVYSLPLTIVSILLVACNVAAVGLVRRRLKDGNIVILNISAKNSRRRDVRPSVDRDH</sequence>
<evidence type="ECO:0000256" key="3">
    <source>
        <dbReference type="ARBA" id="ARBA00022989"/>
    </source>
</evidence>
<dbReference type="RefSeq" id="WP_091586490.1">
    <property type="nucleotide sequence ID" value="NZ_FMXM01000043.1"/>
</dbReference>
<evidence type="ECO:0000256" key="1">
    <source>
        <dbReference type="ARBA" id="ARBA00004651"/>
    </source>
</evidence>
<dbReference type="Proteomes" id="UP000198588">
    <property type="component" value="Unassembled WGS sequence"/>
</dbReference>
<dbReference type="SUPFAM" id="SSF90123">
    <property type="entry name" value="ABC transporter transmembrane region"/>
    <property type="match status" value="1"/>
</dbReference>
<dbReference type="PROSITE" id="PS50929">
    <property type="entry name" value="ABC_TM1F"/>
    <property type="match status" value="1"/>
</dbReference>
<evidence type="ECO:0000259" key="6">
    <source>
        <dbReference type="PROSITE" id="PS50929"/>
    </source>
</evidence>
<reference evidence="7 8" key="1">
    <citation type="submission" date="2016-10" db="EMBL/GenBank/DDBJ databases">
        <authorList>
            <person name="de Groot N.N."/>
        </authorList>
    </citation>
    <scope>NUCLEOTIDE SEQUENCE [LARGE SCALE GENOMIC DNA]</scope>
    <source>
        <strain evidence="7 8">CGMCC 1.12097</strain>
    </source>
</reference>
<proteinExistence type="predicted"/>
<evidence type="ECO:0000313" key="7">
    <source>
        <dbReference type="EMBL" id="SDA99372.1"/>
    </source>
</evidence>
<dbReference type="GO" id="GO:0005524">
    <property type="term" value="F:ATP binding"/>
    <property type="evidence" value="ECO:0007669"/>
    <property type="project" value="InterPro"/>
</dbReference>
<dbReference type="EMBL" id="FMXM01000043">
    <property type="protein sequence ID" value="SDA99372.1"/>
    <property type="molecule type" value="Genomic_DNA"/>
</dbReference>
<comment type="subcellular location">
    <subcellularLocation>
        <location evidence="1">Cell membrane</location>
        <topology evidence="1">Multi-pass membrane protein</topology>
    </subcellularLocation>
</comment>
<dbReference type="Gene3D" id="3.90.70.10">
    <property type="entry name" value="Cysteine proteinases"/>
    <property type="match status" value="1"/>
</dbReference>
<dbReference type="InterPro" id="IPR036640">
    <property type="entry name" value="ABC1_TM_sf"/>
</dbReference>
<dbReference type="GO" id="GO:0006508">
    <property type="term" value="P:proteolysis"/>
    <property type="evidence" value="ECO:0007669"/>
    <property type="project" value="InterPro"/>
</dbReference>
<keyword evidence="2 5" id="KW-0812">Transmembrane</keyword>
<protein>
    <submittedName>
        <fullName evidence="7">ABC transporter transmembrane region</fullName>
    </submittedName>
</protein>
<feature type="transmembrane region" description="Helical" evidence="5">
    <location>
        <begin position="149"/>
        <end position="175"/>
    </location>
</feature>
<feature type="transmembrane region" description="Helical" evidence="5">
    <location>
        <begin position="187"/>
        <end position="208"/>
    </location>
</feature>
<name>A0A1G5ZXH9_9HYPH</name>
<dbReference type="Gene3D" id="1.20.1560.10">
    <property type="entry name" value="ABC transporter type 1, transmembrane domain"/>
    <property type="match status" value="1"/>
</dbReference>
<dbReference type="Pfam" id="PF00664">
    <property type="entry name" value="ABC_membrane"/>
    <property type="match status" value="1"/>
</dbReference>
<keyword evidence="3 5" id="KW-1133">Transmembrane helix</keyword>
<evidence type="ECO:0000256" key="2">
    <source>
        <dbReference type="ARBA" id="ARBA00022692"/>
    </source>
</evidence>
<accession>A0A1G5ZXH9</accession>
<keyword evidence="4 5" id="KW-0472">Membrane</keyword>
<organism evidence="7 8">
    <name type="scientific">Mesorhizobium qingshengii</name>
    <dbReference type="NCBI Taxonomy" id="1165689"/>
    <lineage>
        <taxon>Bacteria</taxon>
        <taxon>Pseudomonadati</taxon>
        <taxon>Pseudomonadota</taxon>
        <taxon>Alphaproteobacteria</taxon>
        <taxon>Hyphomicrobiales</taxon>
        <taxon>Phyllobacteriaceae</taxon>
        <taxon>Mesorhizobium</taxon>
    </lineage>
</organism>
<dbReference type="InterPro" id="IPR011527">
    <property type="entry name" value="ABC1_TM_dom"/>
</dbReference>
<feature type="transmembrane region" description="Helical" evidence="5">
    <location>
        <begin position="286"/>
        <end position="308"/>
    </location>
</feature>
<feature type="transmembrane region" description="Helical" evidence="5">
    <location>
        <begin position="258"/>
        <end position="280"/>
    </location>
</feature>
<feature type="domain" description="ABC transmembrane type-1" evidence="6">
    <location>
        <begin position="152"/>
        <end position="313"/>
    </location>
</feature>
<dbReference type="Pfam" id="PF03412">
    <property type="entry name" value="Peptidase_C39"/>
    <property type="match status" value="1"/>
</dbReference>
<gene>
    <name evidence="7" type="ORF">SAMN02927914_06556</name>
</gene>